<dbReference type="EMBL" id="MN739319">
    <property type="protein sequence ID" value="QHS98586.1"/>
    <property type="molecule type" value="Genomic_DNA"/>
</dbReference>
<sequence length="198" mass="23801">MDYAYHSEIVEQDKREQELDKEAAATISNLKFCNFRTDGFNKKKFPVDFYLLKKMCGIGNILEDAHIFKYLFGFETRKGFSEEEEKFDFYEYDIRFDQWNTLLTFLKFGECKLINGEPERLMEVCNKFGGIPAYDRWYQNIAQRKKKVEDKKYNPMRPEQDTNSSLLRQGVFTANLEDQQQYNDMHDFREDIILENFE</sequence>
<name>A0A6C0C2J6_9ZZZZ</name>
<evidence type="ECO:0000313" key="1">
    <source>
        <dbReference type="EMBL" id="QHS98586.1"/>
    </source>
</evidence>
<reference evidence="1" key="1">
    <citation type="journal article" date="2020" name="Nature">
        <title>Giant virus diversity and host interactions through global metagenomics.</title>
        <authorList>
            <person name="Schulz F."/>
            <person name="Roux S."/>
            <person name="Paez-Espino D."/>
            <person name="Jungbluth S."/>
            <person name="Walsh D.A."/>
            <person name="Denef V.J."/>
            <person name="McMahon K.D."/>
            <person name="Konstantinidis K.T."/>
            <person name="Eloe-Fadrosh E.A."/>
            <person name="Kyrpides N.C."/>
            <person name="Woyke T."/>
        </authorList>
    </citation>
    <scope>NUCLEOTIDE SEQUENCE</scope>
    <source>
        <strain evidence="1">GVMAG-M-3300020185-18</strain>
    </source>
</reference>
<dbReference type="AlphaFoldDB" id="A0A6C0C2J6"/>
<protein>
    <submittedName>
        <fullName evidence="1">Uncharacterized protein</fullName>
    </submittedName>
</protein>
<organism evidence="1">
    <name type="scientific">viral metagenome</name>
    <dbReference type="NCBI Taxonomy" id="1070528"/>
    <lineage>
        <taxon>unclassified sequences</taxon>
        <taxon>metagenomes</taxon>
        <taxon>organismal metagenomes</taxon>
    </lineage>
</organism>
<accession>A0A6C0C2J6</accession>
<proteinExistence type="predicted"/>